<dbReference type="EMBL" id="MNCJ02000317">
    <property type="protein sequence ID" value="KAF5817065.1"/>
    <property type="molecule type" value="Genomic_DNA"/>
</dbReference>
<feature type="region of interest" description="Disordered" evidence="1">
    <location>
        <begin position="45"/>
        <end position="65"/>
    </location>
</feature>
<gene>
    <name evidence="4" type="ORF">HannXRQ_Chr02g0050871</name>
    <name evidence="3" type="ORF">HanXRQr2_Chr02g0048701</name>
</gene>
<dbReference type="EMBL" id="CM007891">
    <property type="protein sequence ID" value="OTG34896.1"/>
    <property type="molecule type" value="Genomic_DNA"/>
</dbReference>
<feature type="region of interest" description="Disordered" evidence="1">
    <location>
        <begin position="168"/>
        <end position="241"/>
    </location>
</feature>
<reference evidence="4" key="2">
    <citation type="submission" date="2017-02" db="EMBL/GenBank/DDBJ databases">
        <title>Sunflower complete genome.</title>
        <authorList>
            <person name="Langlade N."/>
            <person name="Munos S."/>
        </authorList>
    </citation>
    <scope>NUCLEOTIDE SEQUENCE [LARGE SCALE GENOMIC DNA]</scope>
    <source>
        <tissue evidence="4">Leaves</tissue>
    </source>
</reference>
<evidence type="ECO:0000259" key="2">
    <source>
        <dbReference type="Pfam" id="PF08246"/>
    </source>
</evidence>
<name>A0A251VIF9_HELAN</name>
<dbReference type="SUPFAM" id="SSF54001">
    <property type="entry name" value="Cysteine proteinases"/>
    <property type="match status" value="1"/>
</dbReference>
<feature type="compositionally biased region" description="Basic and acidic residues" evidence="1">
    <location>
        <begin position="199"/>
        <end position="221"/>
    </location>
</feature>
<dbReference type="OrthoDB" id="1834567at2759"/>
<evidence type="ECO:0000256" key="1">
    <source>
        <dbReference type="SAM" id="MobiDB-lite"/>
    </source>
</evidence>
<evidence type="ECO:0000313" key="5">
    <source>
        <dbReference type="Proteomes" id="UP000215914"/>
    </source>
</evidence>
<dbReference type="InterPro" id="IPR038765">
    <property type="entry name" value="Papain-like_cys_pep_sf"/>
</dbReference>
<dbReference type="Proteomes" id="UP000215914">
    <property type="component" value="Chromosome 2"/>
</dbReference>
<dbReference type="AlphaFoldDB" id="A0A251VIF9"/>
<dbReference type="InParanoid" id="A0A251VIF9"/>
<organism evidence="4 5">
    <name type="scientific">Helianthus annuus</name>
    <name type="common">Common sunflower</name>
    <dbReference type="NCBI Taxonomy" id="4232"/>
    <lineage>
        <taxon>Eukaryota</taxon>
        <taxon>Viridiplantae</taxon>
        <taxon>Streptophyta</taxon>
        <taxon>Embryophyta</taxon>
        <taxon>Tracheophyta</taxon>
        <taxon>Spermatophyta</taxon>
        <taxon>Magnoliopsida</taxon>
        <taxon>eudicotyledons</taxon>
        <taxon>Gunneridae</taxon>
        <taxon>Pentapetalae</taxon>
        <taxon>asterids</taxon>
        <taxon>campanulids</taxon>
        <taxon>Asterales</taxon>
        <taxon>Asteraceae</taxon>
        <taxon>Asteroideae</taxon>
        <taxon>Heliantheae alliance</taxon>
        <taxon>Heliantheae</taxon>
        <taxon>Helianthus</taxon>
    </lineage>
</organism>
<keyword evidence="5" id="KW-1185">Reference proteome</keyword>
<reference evidence="3 5" key="1">
    <citation type="journal article" date="2017" name="Nature">
        <title>The sunflower genome provides insights into oil metabolism, flowering and Asterid evolution.</title>
        <authorList>
            <person name="Badouin H."/>
            <person name="Gouzy J."/>
            <person name="Grassa C.J."/>
            <person name="Murat F."/>
            <person name="Staton S.E."/>
            <person name="Cottret L."/>
            <person name="Lelandais-Briere C."/>
            <person name="Owens G.L."/>
            <person name="Carrere S."/>
            <person name="Mayjonade B."/>
            <person name="Legrand L."/>
            <person name="Gill N."/>
            <person name="Kane N.C."/>
            <person name="Bowers J.E."/>
            <person name="Hubner S."/>
            <person name="Bellec A."/>
            <person name="Berard A."/>
            <person name="Berges H."/>
            <person name="Blanchet N."/>
            <person name="Boniface M.C."/>
            <person name="Brunel D."/>
            <person name="Catrice O."/>
            <person name="Chaidir N."/>
            <person name="Claudel C."/>
            <person name="Donnadieu C."/>
            <person name="Faraut T."/>
            <person name="Fievet G."/>
            <person name="Helmstetter N."/>
            <person name="King M."/>
            <person name="Knapp S.J."/>
            <person name="Lai Z."/>
            <person name="Le Paslier M.C."/>
            <person name="Lippi Y."/>
            <person name="Lorenzon L."/>
            <person name="Mandel J.R."/>
            <person name="Marage G."/>
            <person name="Marchand G."/>
            <person name="Marquand E."/>
            <person name="Bret-Mestries E."/>
            <person name="Morien E."/>
            <person name="Nambeesan S."/>
            <person name="Nguyen T."/>
            <person name="Pegot-Espagnet P."/>
            <person name="Pouilly N."/>
            <person name="Raftis F."/>
            <person name="Sallet E."/>
            <person name="Schiex T."/>
            <person name="Thomas J."/>
            <person name="Vandecasteele C."/>
            <person name="Vares D."/>
            <person name="Vear F."/>
            <person name="Vautrin S."/>
            <person name="Crespi M."/>
            <person name="Mangin B."/>
            <person name="Burke J.M."/>
            <person name="Salse J."/>
            <person name="Munos S."/>
            <person name="Vincourt P."/>
            <person name="Rieseberg L.H."/>
            <person name="Langlade N.B."/>
        </authorList>
    </citation>
    <scope>NUCLEOTIDE SEQUENCE [LARGE SCALE GENOMIC DNA]</scope>
    <source>
        <strain evidence="5">cv. SF193</strain>
        <tissue evidence="3">Leaves</tissue>
    </source>
</reference>
<proteinExistence type="predicted"/>
<dbReference type="Pfam" id="PF08246">
    <property type="entry name" value="Inhibitor_I29"/>
    <property type="match status" value="1"/>
</dbReference>
<evidence type="ECO:0000313" key="4">
    <source>
        <dbReference type="EMBL" id="OTG34896.1"/>
    </source>
</evidence>
<dbReference type="InterPro" id="IPR013201">
    <property type="entry name" value="Prot_inhib_I29"/>
</dbReference>
<dbReference type="Gene3D" id="1.10.287.2250">
    <property type="match status" value="1"/>
</dbReference>
<sequence>MSESKAQDDIDKEAFEQWKSRWNKKYTTSKEEKIRFEKFQKNLRLEEANSGNSGPSEPPWTALDTHADGIPFEQYRVEILGLEPDNPEERIVSDSDSEEREIFMKGYGKAHYGVKDKDGKFQLKFIYTKNLRDTSDKDSWYVPPVDNGQYSELMTLYTKNLKGPFPWCVPPVDKGRSDHEIDDTKEEEEHVTAKRQSGRKKDDTKHVTAKRQSDHENDDTKRHKSGCGGGEDAAMTVEPEQ</sequence>
<reference evidence="3" key="3">
    <citation type="submission" date="2020-06" db="EMBL/GenBank/DDBJ databases">
        <title>Helianthus annuus Genome sequencing and assembly Release 2.</title>
        <authorList>
            <person name="Gouzy J."/>
            <person name="Langlade N."/>
            <person name="Munos S."/>
        </authorList>
    </citation>
    <scope>NUCLEOTIDE SEQUENCE</scope>
    <source>
        <tissue evidence="3">Leaves</tissue>
    </source>
</reference>
<accession>A0A251VIF9</accession>
<protein>
    <submittedName>
        <fullName evidence="3">Cathepsin propeptide inhibitor domain (I29), papain-like cysteine peptidase superfamily</fullName>
    </submittedName>
    <submittedName>
        <fullName evidence="4">Putative cathepsin propeptide inhibitor domain (I29)</fullName>
    </submittedName>
</protein>
<evidence type="ECO:0000313" key="3">
    <source>
        <dbReference type="EMBL" id="KAF5817065.1"/>
    </source>
</evidence>
<feature type="domain" description="Cathepsin propeptide inhibitor" evidence="2">
    <location>
        <begin position="15"/>
        <end position="45"/>
    </location>
</feature>
<dbReference type="Gramene" id="mRNA:HanXRQr2_Chr02g0048701">
    <property type="protein sequence ID" value="mRNA:HanXRQr2_Chr02g0048701"/>
    <property type="gene ID" value="HanXRQr2_Chr02g0048701"/>
</dbReference>